<dbReference type="RefSeq" id="XP_009549082.1">
    <property type="nucleotide sequence ID" value="XM_009550787.1"/>
</dbReference>
<dbReference type="OrthoDB" id="5589766at2759"/>
<feature type="compositionally biased region" description="Low complexity" evidence="1">
    <location>
        <begin position="264"/>
        <end position="286"/>
    </location>
</feature>
<dbReference type="GO" id="GO:0010971">
    <property type="term" value="P:positive regulation of G2/M transition of mitotic cell cycle"/>
    <property type="evidence" value="ECO:0007669"/>
    <property type="project" value="TreeGrafter"/>
</dbReference>
<feature type="compositionally biased region" description="Low complexity" evidence="1">
    <location>
        <begin position="117"/>
        <end position="131"/>
    </location>
</feature>
<dbReference type="Pfam" id="PF08632">
    <property type="entry name" value="Zds_C"/>
    <property type="match status" value="1"/>
</dbReference>
<feature type="region of interest" description="Disordered" evidence="1">
    <location>
        <begin position="1"/>
        <end position="79"/>
    </location>
</feature>
<feature type="compositionally biased region" description="Low complexity" evidence="1">
    <location>
        <begin position="843"/>
        <end position="860"/>
    </location>
</feature>
<feature type="compositionally biased region" description="Low complexity" evidence="1">
    <location>
        <begin position="721"/>
        <end position="744"/>
    </location>
</feature>
<name>W4JYZ2_HETIT</name>
<dbReference type="EMBL" id="KI925461">
    <property type="protein sequence ID" value="ETW78772.1"/>
    <property type="molecule type" value="Genomic_DNA"/>
</dbReference>
<feature type="compositionally biased region" description="Low complexity" evidence="1">
    <location>
        <begin position="529"/>
        <end position="543"/>
    </location>
</feature>
<feature type="compositionally biased region" description="Basic and acidic residues" evidence="1">
    <location>
        <begin position="287"/>
        <end position="301"/>
    </location>
</feature>
<dbReference type="eggNOG" id="ENOG502RC08">
    <property type="taxonomic scope" value="Eukaryota"/>
</dbReference>
<feature type="compositionally biased region" description="Polar residues" evidence="1">
    <location>
        <begin position="666"/>
        <end position="677"/>
    </location>
</feature>
<feature type="compositionally biased region" description="Polar residues" evidence="1">
    <location>
        <begin position="424"/>
        <end position="435"/>
    </location>
</feature>
<feature type="compositionally biased region" description="Pro residues" evidence="1">
    <location>
        <begin position="367"/>
        <end position="379"/>
    </location>
</feature>
<proteinExistence type="predicted"/>
<sequence>MQPSEHEIQREVENLRDIRRRSSAQGGPGALILDPDLPAQTHAHTPPPPHANPQTAYYDDSSSDSHSHEDSAESAPADDPFHLFWVPARMHPEIDPGQFRAFLKEHARAPSDGPGATLGRAGSTSSLSSGLGRKKSMLSRQYKPSEHDGVEDERVVPLRRNKSSLYHVDGPQLTIGDLERLDELAEEASKSSDPSKLRSVLRRSLSMNMAPSVIDQMDNIPDMGDEADSPIIVPRPGQILRRAARTKIRKPGQTGEGSHRFNATRRGPGARAATTGADQRTSSDLSSSDHGDSEPRRERALSNESFSDEGAPRLVRPESYSVETFIFDSYVTDENTETDILALATTLELPEPVTSPVEEPHILRTTSPPPMLPLEPPLTEPVIPSPILQHPQPTRPQLDVPAPVEVPSRTPSPERASSPPPISETPSQARPSLSELSPVASRPSSQIDHRKERDKKGLFGKWGGEKKGKKEKEREREKEREKEREREREREKEKEKEKETGFFGSFFGSKKKQEESSPGLGHGAGRETAAALLGASKSKSAAPSPSPQPIAGNYARYPIHVERAIYRLSHIKLANPRRPLYEQVLISNLMFWYLGVINKAQTQGAGGEAGAGAVQGPSPAEKEKREREQREKEEHERAAKEAAEREAERERVERLEQKAQGRRGSLTKSPTAGSPASGNRRAEMPVRGPQYDLQHRAMEQEYGYPGGYANGLPSPYPSSPQSPQSPHSQSPSQLAHPQPQLAQSYYGSPSNTPVAQQPPRSASPSRAGAGSPKLPPGAMPPPEREQGWQVPAQRTMSSPSPPSSPPTAVNANSRPRRSRSPPPPSRHTHGAHNSAKVPGRSLSATAVAAASGGPPAAAAAHPVNGKSRKATSAHATVPHNARRPRTSEASNGEEEDMPLAMWQQQQRQR</sequence>
<dbReference type="KEGG" id="hir:HETIRDRAFT_428600"/>
<evidence type="ECO:0000313" key="3">
    <source>
        <dbReference type="EMBL" id="ETW78772.1"/>
    </source>
</evidence>
<gene>
    <name evidence="3" type="ORF">HETIRDRAFT_428600</name>
</gene>
<dbReference type="InterPro" id="IPR040206">
    <property type="entry name" value="Zds1/2"/>
</dbReference>
<accession>W4JYZ2</accession>
<reference evidence="3 4" key="1">
    <citation type="journal article" date="2012" name="New Phytol.">
        <title>Insight into trade-off between wood decay and parasitism from the genome of a fungal forest pathogen.</title>
        <authorList>
            <person name="Olson A."/>
            <person name="Aerts A."/>
            <person name="Asiegbu F."/>
            <person name="Belbahri L."/>
            <person name="Bouzid O."/>
            <person name="Broberg A."/>
            <person name="Canback B."/>
            <person name="Coutinho P.M."/>
            <person name="Cullen D."/>
            <person name="Dalman K."/>
            <person name="Deflorio G."/>
            <person name="van Diepen L.T."/>
            <person name="Dunand C."/>
            <person name="Duplessis S."/>
            <person name="Durling M."/>
            <person name="Gonthier P."/>
            <person name="Grimwood J."/>
            <person name="Fossdal C.G."/>
            <person name="Hansson D."/>
            <person name="Henrissat B."/>
            <person name="Hietala A."/>
            <person name="Himmelstrand K."/>
            <person name="Hoffmeister D."/>
            <person name="Hogberg N."/>
            <person name="James T.Y."/>
            <person name="Karlsson M."/>
            <person name="Kohler A."/>
            <person name="Kues U."/>
            <person name="Lee Y.H."/>
            <person name="Lin Y.C."/>
            <person name="Lind M."/>
            <person name="Lindquist E."/>
            <person name="Lombard V."/>
            <person name="Lucas S."/>
            <person name="Lunden K."/>
            <person name="Morin E."/>
            <person name="Murat C."/>
            <person name="Park J."/>
            <person name="Raffaello T."/>
            <person name="Rouze P."/>
            <person name="Salamov A."/>
            <person name="Schmutz J."/>
            <person name="Solheim H."/>
            <person name="Stahlberg J."/>
            <person name="Velez H."/>
            <person name="de Vries R.P."/>
            <person name="Wiebenga A."/>
            <person name="Woodward S."/>
            <person name="Yakovlev I."/>
            <person name="Garbelotto M."/>
            <person name="Martin F."/>
            <person name="Grigoriev I.V."/>
            <person name="Stenlid J."/>
        </authorList>
    </citation>
    <scope>NUCLEOTIDE SEQUENCE [LARGE SCALE GENOMIC DNA]</scope>
    <source>
        <strain evidence="3 4">TC 32-1</strain>
    </source>
</reference>
<dbReference type="PANTHER" id="PTHR28089">
    <property type="entry name" value="PROTEIN ZDS1-RELATED"/>
    <property type="match status" value="1"/>
</dbReference>
<feature type="compositionally biased region" description="Basic and acidic residues" evidence="1">
    <location>
        <begin position="447"/>
        <end position="500"/>
    </location>
</feature>
<dbReference type="InParanoid" id="W4JYZ2"/>
<feature type="compositionally biased region" description="Basic and acidic residues" evidence="1">
    <location>
        <begin position="1"/>
        <end position="17"/>
    </location>
</feature>
<evidence type="ECO:0000259" key="2">
    <source>
        <dbReference type="SMART" id="SM01327"/>
    </source>
</evidence>
<dbReference type="InterPro" id="IPR013941">
    <property type="entry name" value="ZDS1_C"/>
</dbReference>
<dbReference type="GO" id="GO:0030010">
    <property type="term" value="P:establishment of cell polarity"/>
    <property type="evidence" value="ECO:0007669"/>
    <property type="project" value="TreeGrafter"/>
</dbReference>
<feature type="region of interest" description="Disordered" evidence="1">
    <location>
        <begin position="246"/>
        <end position="314"/>
    </location>
</feature>
<evidence type="ECO:0000313" key="4">
    <source>
        <dbReference type="Proteomes" id="UP000030671"/>
    </source>
</evidence>
<feature type="domain" description="Protein Zds1 C-terminal" evidence="2">
    <location>
        <begin position="546"/>
        <end position="598"/>
    </location>
</feature>
<feature type="compositionally biased region" description="Basic and acidic residues" evidence="1">
    <location>
        <begin position="620"/>
        <end position="659"/>
    </location>
</feature>
<dbReference type="HOGENOM" id="CLU_319117_0_0_1"/>
<feature type="region of interest" description="Disordered" evidence="1">
    <location>
        <begin position="353"/>
        <end position="552"/>
    </location>
</feature>
<dbReference type="GO" id="GO:0005737">
    <property type="term" value="C:cytoplasm"/>
    <property type="evidence" value="ECO:0007669"/>
    <property type="project" value="TreeGrafter"/>
</dbReference>
<dbReference type="SMART" id="SM01327">
    <property type="entry name" value="Zds_C"/>
    <property type="match status" value="1"/>
</dbReference>
<feature type="compositionally biased region" description="Low complexity" evidence="1">
    <location>
        <begin position="755"/>
        <end position="772"/>
    </location>
</feature>
<evidence type="ECO:0000256" key="1">
    <source>
        <dbReference type="SAM" id="MobiDB-lite"/>
    </source>
</evidence>
<dbReference type="GeneID" id="20674286"/>
<feature type="compositionally biased region" description="Basic and acidic residues" evidence="1">
    <location>
        <begin position="143"/>
        <end position="156"/>
    </location>
</feature>
<dbReference type="AlphaFoldDB" id="W4JYZ2"/>
<feature type="region of interest" description="Disordered" evidence="1">
    <location>
        <begin position="604"/>
        <end position="909"/>
    </location>
</feature>
<protein>
    <recommendedName>
        <fullName evidence="2">Protein Zds1 C-terminal domain-containing protein</fullName>
    </recommendedName>
</protein>
<dbReference type="PANTHER" id="PTHR28089:SF1">
    <property type="entry name" value="PROTEIN ZDS1-RELATED"/>
    <property type="match status" value="1"/>
</dbReference>
<feature type="compositionally biased region" description="Polar residues" evidence="1">
    <location>
        <begin position="745"/>
        <end position="754"/>
    </location>
</feature>
<keyword evidence="4" id="KW-1185">Reference proteome</keyword>
<feature type="region of interest" description="Disordered" evidence="1">
    <location>
        <begin position="96"/>
        <end position="156"/>
    </location>
</feature>
<organism evidence="3 4">
    <name type="scientific">Heterobasidion irregulare (strain TC 32-1)</name>
    <dbReference type="NCBI Taxonomy" id="747525"/>
    <lineage>
        <taxon>Eukaryota</taxon>
        <taxon>Fungi</taxon>
        <taxon>Dikarya</taxon>
        <taxon>Basidiomycota</taxon>
        <taxon>Agaricomycotina</taxon>
        <taxon>Agaricomycetes</taxon>
        <taxon>Russulales</taxon>
        <taxon>Bondarzewiaceae</taxon>
        <taxon>Heterobasidion</taxon>
        <taxon>Heterobasidion annosum species complex</taxon>
    </lineage>
</organism>
<dbReference type="Proteomes" id="UP000030671">
    <property type="component" value="Unassembled WGS sequence"/>
</dbReference>